<sequence length="29" mass="3398">MPVILLILDLTLAVTGFMANREKQRNRRK</sequence>
<accession>A0A286N328</accession>
<evidence type="ECO:0000313" key="2">
    <source>
        <dbReference type="Proteomes" id="UP000225683"/>
    </source>
</evidence>
<gene>
    <name evidence="1" type="primary">57</name>
    <name evidence="1" type="ORF">SEA_COLUCCI_57</name>
</gene>
<dbReference type="KEGG" id="vg:40086158"/>
<dbReference type="RefSeq" id="YP_009610071.1">
    <property type="nucleotide sequence ID" value="NC_042000.1"/>
</dbReference>
<reference evidence="1 2" key="1">
    <citation type="submission" date="2017-06" db="EMBL/GenBank/DDBJ databases">
        <authorList>
            <person name="Conboy A.J."/>
            <person name="Conboy D.B."/>
            <person name="Kulkosky J."/>
            <person name="Cross T."/>
            <person name="Moy E.A."/>
            <person name="Stoner T.H."/>
            <person name="Garlena R.A."/>
            <person name="Russell D.A."/>
            <person name="Pope W.H."/>
            <person name="Jacobs-Sera D."/>
            <person name="Hatfull G.F."/>
        </authorList>
    </citation>
    <scope>NUCLEOTIDE SEQUENCE [LARGE SCALE GENOMIC DNA]</scope>
</reference>
<evidence type="ECO:0000313" key="1">
    <source>
        <dbReference type="EMBL" id="ASX98785.1"/>
    </source>
</evidence>
<protein>
    <submittedName>
        <fullName evidence="1">Uncharacterized protein</fullName>
    </submittedName>
</protein>
<organism evidence="1 2">
    <name type="scientific">Arthrobacter phage Colucci</name>
    <dbReference type="NCBI Taxonomy" id="2015834"/>
    <lineage>
        <taxon>Viruses</taxon>
        <taxon>Duplodnaviria</taxon>
        <taxon>Heunggongvirae</taxon>
        <taxon>Uroviricota</taxon>
        <taxon>Caudoviricetes</taxon>
        <taxon>Klausavirus</taxon>
        <taxon>Klausavirus colucci</taxon>
    </lineage>
</organism>
<name>A0A286N328_9CAUD</name>
<dbReference type="Proteomes" id="UP000225683">
    <property type="component" value="Genome"/>
</dbReference>
<dbReference type="EMBL" id="MF185718">
    <property type="protein sequence ID" value="ASX98785.1"/>
    <property type="molecule type" value="Genomic_DNA"/>
</dbReference>
<keyword evidence="2" id="KW-1185">Reference proteome</keyword>
<proteinExistence type="predicted"/>
<dbReference type="GeneID" id="40086158"/>